<dbReference type="EMBL" id="LGTW01000037">
    <property type="protein sequence ID" value="KWX19715.1"/>
    <property type="molecule type" value="Genomic_DNA"/>
</dbReference>
<comment type="caution">
    <text evidence="3">The sequence shown here is derived from an EMBL/GenBank/DDBJ whole genome shotgun (WGS) entry which is preliminary data.</text>
</comment>
<dbReference type="PATRIC" id="fig|59750.3.peg.5201"/>
<accession>A0A132PBK6</accession>
<evidence type="ECO:0000256" key="2">
    <source>
        <dbReference type="SAM" id="Phobius"/>
    </source>
</evidence>
<gene>
    <name evidence="3" type="ORF">AFM11_34295</name>
</gene>
<reference evidence="3 4" key="1">
    <citation type="submission" date="2015-07" db="EMBL/GenBank/DDBJ databases">
        <title>A draft genome sequence of Mycobacterium wolinskyi.</title>
        <authorList>
            <person name="de Man T.J."/>
            <person name="Perry K.A."/>
            <person name="Coulliette A.D."/>
            <person name="Jensen B."/>
            <person name="Toney N.C."/>
            <person name="Limbago B.M."/>
            <person name="Noble-Wang J."/>
        </authorList>
    </citation>
    <scope>NUCLEOTIDE SEQUENCE [LARGE SCALE GENOMIC DNA]</scope>
    <source>
        <strain evidence="3 4">CDC_01</strain>
    </source>
</reference>
<protein>
    <submittedName>
        <fullName evidence="3">Uncharacterized protein</fullName>
    </submittedName>
</protein>
<feature type="region of interest" description="Disordered" evidence="1">
    <location>
        <begin position="176"/>
        <end position="271"/>
    </location>
</feature>
<feature type="transmembrane region" description="Helical" evidence="2">
    <location>
        <begin position="13"/>
        <end position="32"/>
    </location>
</feature>
<dbReference type="AlphaFoldDB" id="A0A132PBK6"/>
<name>A0A132PBK6_9MYCO</name>
<proteinExistence type="predicted"/>
<dbReference type="Proteomes" id="UP000070612">
    <property type="component" value="Unassembled WGS sequence"/>
</dbReference>
<evidence type="ECO:0000313" key="3">
    <source>
        <dbReference type="EMBL" id="KWX19715.1"/>
    </source>
</evidence>
<keyword evidence="4" id="KW-1185">Reference proteome</keyword>
<sequence length="365" mass="40467">MKAFVEWLGTVPAGIWGALAGAVTARVLTWLAERRRNRDAYRAPQRETIGAIIAAANDMKVSLSDALEHMGLTGRQTTDDAAVASLNTFLRRLLALDEQFSIGRLTVVDGPCRDKMLTAYVRFSELRKLANDPAVATPAGFGEFVRQMNDTSNALDTLLAELVDLAERRLSPARPLLSRRPKVKVASNKARSQPNRRRLGLRRRKNDEPAQLDGGAPRADAPTPVTEAEPDADEGRTRNDSAAALRAARQQPNPNSPQPDEREVEVVGEPGTRARIRTELIKGEQLRRQHVGRLLTEGRDGYNIMGRILDLTPVLTDAAESWLVTVHWAALPGQRSRVDRRRIRFSDDVELVEIIEDDDTDPEAE</sequence>
<organism evidence="3 4">
    <name type="scientific">Mycolicibacterium wolinskyi</name>
    <dbReference type="NCBI Taxonomy" id="59750"/>
    <lineage>
        <taxon>Bacteria</taxon>
        <taxon>Bacillati</taxon>
        <taxon>Actinomycetota</taxon>
        <taxon>Actinomycetes</taxon>
        <taxon>Mycobacteriales</taxon>
        <taxon>Mycobacteriaceae</taxon>
        <taxon>Mycolicibacterium</taxon>
    </lineage>
</organism>
<keyword evidence="2" id="KW-1133">Transmembrane helix</keyword>
<keyword evidence="2" id="KW-0812">Transmembrane</keyword>
<evidence type="ECO:0000256" key="1">
    <source>
        <dbReference type="SAM" id="MobiDB-lite"/>
    </source>
</evidence>
<evidence type="ECO:0000313" key="4">
    <source>
        <dbReference type="Proteomes" id="UP000070612"/>
    </source>
</evidence>
<dbReference type="RefSeq" id="WP_067859177.1">
    <property type="nucleotide sequence ID" value="NZ_LGTW01000037.1"/>
</dbReference>
<feature type="compositionally biased region" description="Basic residues" evidence="1">
    <location>
        <begin position="194"/>
        <end position="204"/>
    </location>
</feature>
<keyword evidence="2" id="KW-0472">Membrane</keyword>